<dbReference type="EMBL" id="MU859112">
    <property type="protein sequence ID" value="KAK3953074.1"/>
    <property type="molecule type" value="Genomic_DNA"/>
</dbReference>
<feature type="compositionally biased region" description="Basic and acidic residues" evidence="1">
    <location>
        <begin position="80"/>
        <end position="91"/>
    </location>
</feature>
<accession>A0AAN6SGY7</accession>
<comment type="caution">
    <text evidence="2">The sequence shown here is derived from an EMBL/GenBank/DDBJ whole genome shotgun (WGS) entry which is preliminary data.</text>
</comment>
<evidence type="ECO:0000313" key="2">
    <source>
        <dbReference type="EMBL" id="KAK3953074.1"/>
    </source>
</evidence>
<keyword evidence="3" id="KW-1185">Reference proteome</keyword>
<reference evidence="2" key="2">
    <citation type="submission" date="2023-06" db="EMBL/GenBank/DDBJ databases">
        <authorList>
            <consortium name="Lawrence Berkeley National Laboratory"/>
            <person name="Mondo S.J."/>
            <person name="Hensen N."/>
            <person name="Bonometti L."/>
            <person name="Westerberg I."/>
            <person name="Brannstrom I.O."/>
            <person name="Guillou S."/>
            <person name="Cros-Aarteil S."/>
            <person name="Calhoun S."/>
            <person name="Haridas S."/>
            <person name="Kuo A."/>
            <person name="Pangilinan J."/>
            <person name="Riley R."/>
            <person name="Labutti K."/>
            <person name="Andreopoulos B."/>
            <person name="Lipzen A."/>
            <person name="Chen C."/>
            <person name="Yanf M."/>
            <person name="Daum C."/>
            <person name="Ng V."/>
            <person name="Clum A."/>
            <person name="Steindorff A."/>
            <person name="Ohm R."/>
            <person name="Martin F."/>
            <person name="Silar P."/>
            <person name="Natvig D."/>
            <person name="Lalanne C."/>
            <person name="Gautier V."/>
            <person name="Ament-Velasquez S.L."/>
            <person name="Kruys A."/>
            <person name="Hutchinson M.I."/>
            <person name="Powell A.J."/>
            <person name="Barry K."/>
            <person name="Miller A.N."/>
            <person name="Grigoriev I.V."/>
            <person name="Debuchy R."/>
            <person name="Gladieux P."/>
            <person name="Thoren M.H."/>
            <person name="Johannesson H."/>
        </authorList>
    </citation>
    <scope>NUCLEOTIDE SEQUENCE</scope>
    <source>
        <strain evidence="2">CBS 626.80</strain>
    </source>
</reference>
<sequence>MFGRDGPVQRGCLGIVMTSTAPSIVFSVGNQYSGRKRGSSRRAPVAQWNEQENGNRPTAISTHRPHDGLEASKRGIFIRSPEREGATRQPRDSYQLSSRRFHTMGLINPEGIGIGRRNACLERTYVPIDWHLPWYIRLYTVHPAESNKDCLTRQIRRFDSSLQGISNPIENNPNIALHRTFFCEMLVQKCTLTSNNIAPVFPSRQAPSCSRYPPFPSVLLLLLPFPQSGVTNHGSTRTKC</sequence>
<feature type="compositionally biased region" description="Basic and acidic residues" evidence="1">
    <location>
        <begin position="64"/>
        <end position="73"/>
    </location>
</feature>
<protein>
    <submittedName>
        <fullName evidence="2">Uncharacterized protein</fullName>
    </submittedName>
</protein>
<feature type="compositionally biased region" description="Polar residues" evidence="1">
    <location>
        <begin position="48"/>
        <end position="61"/>
    </location>
</feature>
<organism evidence="2 3">
    <name type="scientific">Pseudoneurospora amorphoporcata</name>
    <dbReference type="NCBI Taxonomy" id="241081"/>
    <lineage>
        <taxon>Eukaryota</taxon>
        <taxon>Fungi</taxon>
        <taxon>Dikarya</taxon>
        <taxon>Ascomycota</taxon>
        <taxon>Pezizomycotina</taxon>
        <taxon>Sordariomycetes</taxon>
        <taxon>Sordariomycetidae</taxon>
        <taxon>Sordariales</taxon>
        <taxon>Sordariaceae</taxon>
        <taxon>Pseudoneurospora</taxon>
    </lineage>
</organism>
<name>A0AAN6SGY7_9PEZI</name>
<gene>
    <name evidence="2" type="ORF">QBC32DRAFT_129377</name>
</gene>
<dbReference type="AlphaFoldDB" id="A0AAN6SGY7"/>
<proteinExistence type="predicted"/>
<evidence type="ECO:0000313" key="3">
    <source>
        <dbReference type="Proteomes" id="UP001303222"/>
    </source>
</evidence>
<feature type="region of interest" description="Disordered" evidence="1">
    <location>
        <begin position="31"/>
        <end position="95"/>
    </location>
</feature>
<reference evidence="2" key="1">
    <citation type="journal article" date="2023" name="Mol. Phylogenet. Evol.">
        <title>Genome-scale phylogeny and comparative genomics of the fungal order Sordariales.</title>
        <authorList>
            <person name="Hensen N."/>
            <person name="Bonometti L."/>
            <person name="Westerberg I."/>
            <person name="Brannstrom I.O."/>
            <person name="Guillou S."/>
            <person name="Cros-Aarteil S."/>
            <person name="Calhoun S."/>
            <person name="Haridas S."/>
            <person name="Kuo A."/>
            <person name="Mondo S."/>
            <person name="Pangilinan J."/>
            <person name="Riley R."/>
            <person name="LaButti K."/>
            <person name="Andreopoulos B."/>
            <person name="Lipzen A."/>
            <person name="Chen C."/>
            <person name="Yan M."/>
            <person name="Daum C."/>
            <person name="Ng V."/>
            <person name="Clum A."/>
            <person name="Steindorff A."/>
            <person name="Ohm R.A."/>
            <person name="Martin F."/>
            <person name="Silar P."/>
            <person name="Natvig D.O."/>
            <person name="Lalanne C."/>
            <person name="Gautier V."/>
            <person name="Ament-Velasquez S.L."/>
            <person name="Kruys A."/>
            <person name="Hutchinson M.I."/>
            <person name="Powell A.J."/>
            <person name="Barry K."/>
            <person name="Miller A.N."/>
            <person name="Grigoriev I.V."/>
            <person name="Debuchy R."/>
            <person name="Gladieux P."/>
            <person name="Hiltunen Thoren M."/>
            <person name="Johannesson H."/>
        </authorList>
    </citation>
    <scope>NUCLEOTIDE SEQUENCE</scope>
    <source>
        <strain evidence="2">CBS 626.80</strain>
    </source>
</reference>
<evidence type="ECO:0000256" key="1">
    <source>
        <dbReference type="SAM" id="MobiDB-lite"/>
    </source>
</evidence>
<dbReference type="Proteomes" id="UP001303222">
    <property type="component" value="Unassembled WGS sequence"/>
</dbReference>